<evidence type="ECO:0000313" key="1">
    <source>
        <dbReference type="EMBL" id="OLP06403.1"/>
    </source>
</evidence>
<dbReference type="AlphaFoldDB" id="A0A1Q8YEE3"/>
<dbReference type="EMBL" id="MSYM01000013">
    <property type="protein sequence ID" value="OLP06403.1"/>
    <property type="molecule type" value="Genomic_DNA"/>
</dbReference>
<evidence type="ECO:0000313" key="2">
    <source>
        <dbReference type="Proteomes" id="UP000185911"/>
    </source>
</evidence>
<sequence length="286" mass="32523">MHNQQTVLHPDSATKIFVFEEVYPLRAAQEQADKKKLSAFGMFAKFNPLNRPKEETVQLSRQELRWEPFWHIVAKRSVDYSCQLTYQVPVHNPYAQTLQIDDKVFEVARQKDKARIEFVALEHCHRKIQFDQLIDGMQRDIKSSVFAQYISKYKYAEAAQVERPELLKPLVSMAAAKQMASANLTGQAVNAFEIQGDHIEFESTHMYMRPVFAFEFRWSSADKVGVIEVDGLTGEVVENGRWFKDKVNKILTREALVDLGAEVAGSLVPGGGVGVKLLGKMTDSRV</sequence>
<keyword evidence="2" id="KW-1185">Reference proteome</keyword>
<accession>A0A1Q8YEE3</accession>
<dbReference type="Proteomes" id="UP000185911">
    <property type="component" value="Unassembled WGS sequence"/>
</dbReference>
<protein>
    <submittedName>
        <fullName evidence="1">Uncharacterized protein</fullName>
    </submittedName>
</protein>
<gene>
    <name evidence="1" type="ORF">BLL52_2639</name>
</gene>
<organism evidence="1 2">
    <name type="scientific">Rhodoferax antarcticus ANT.BR</name>
    <dbReference type="NCBI Taxonomy" id="1111071"/>
    <lineage>
        <taxon>Bacteria</taxon>
        <taxon>Pseudomonadati</taxon>
        <taxon>Pseudomonadota</taxon>
        <taxon>Betaproteobacteria</taxon>
        <taxon>Burkholderiales</taxon>
        <taxon>Comamonadaceae</taxon>
        <taxon>Rhodoferax</taxon>
    </lineage>
</organism>
<proteinExistence type="predicted"/>
<reference evidence="1 2" key="1">
    <citation type="submission" date="2017-01" db="EMBL/GenBank/DDBJ databases">
        <title>Genome sequence of Rhodoferax antarcticus ANT.BR, a psychrophilic purple nonsulfur bacterium from an Antarctic microbial mat.</title>
        <authorList>
            <person name="Baker J."/>
            <person name="Riester C."/>
            <person name="Skinner B."/>
            <person name="Newell A."/>
            <person name="Swingley W."/>
            <person name="Madigan M."/>
            <person name="Jung D."/>
            <person name="Asao M."/>
            <person name="Chen M."/>
            <person name="Loughlin P."/>
            <person name="Pan H."/>
            <person name="Lin S."/>
            <person name="Li N."/>
            <person name="Shaw J."/>
            <person name="Prado M."/>
            <person name="Sherman C."/>
            <person name="Li X."/>
            <person name="Tang J."/>
            <person name="Blankenship R."/>
            <person name="Zhao T."/>
            <person name="Touchman J."/>
            <person name="Sattley M."/>
        </authorList>
    </citation>
    <scope>NUCLEOTIDE SEQUENCE [LARGE SCALE GENOMIC DNA]</scope>
    <source>
        <strain evidence="1 2">ANT.BR</strain>
    </source>
</reference>
<comment type="caution">
    <text evidence="1">The sequence shown here is derived from an EMBL/GenBank/DDBJ whole genome shotgun (WGS) entry which is preliminary data.</text>
</comment>
<dbReference type="RefSeq" id="WP_075586842.1">
    <property type="nucleotide sequence ID" value="NZ_MSYM01000013.1"/>
</dbReference>
<name>A0A1Q8YEE3_9BURK</name>